<dbReference type="PROSITE" id="PS51721">
    <property type="entry name" value="G_CP"/>
    <property type="match status" value="1"/>
</dbReference>
<evidence type="ECO:0000256" key="8">
    <source>
        <dbReference type="SAM" id="MobiDB-lite"/>
    </source>
</evidence>
<feature type="domain" description="CP-type G" evidence="9">
    <location>
        <begin position="249"/>
        <end position="410"/>
    </location>
</feature>
<dbReference type="PANTHER" id="PTHR11089:SF9">
    <property type="entry name" value="NUCLEOLAR GTP-BINDING PROTEIN 2"/>
    <property type="match status" value="1"/>
</dbReference>
<dbReference type="Gene3D" id="1.10.1580.10">
    <property type="match status" value="1"/>
</dbReference>
<organism evidence="11 12">
    <name type="scientific">Tilletia caries</name>
    <name type="common">wheat bunt fungus</name>
    <dbReference type="NCBI Taxonomy" id="13290"/>
    <lineage>
        <taxon>Eukaryota</taxon>
        <taxon>Fungi</taxon>
        <taxon>Dikarya</taxon>
        <taxon>Basidiomycota</taxon>
        <taxon>Ustilaginomycotina</taxon>
        <taxon>Exobasidiomycetes</taxon>
        <taxon>Tilletiales</taxon>
        <taxon>Tilletiaceae</taxon>
        <taxon>Tilletia</taxon>
    </lineage>
</organism>
<dbReference type="InterPro" id="IPR024929">
    <property type="entry name" value="GNL2_CP_dom"/>
</dbReference>
<evidence type="ECO:0000256" key="7">
    <source>
        <dbReference type="RuleBase" id="RU364023"/>
    </source>
</evidence>
<keyword evidence="6 7" id="KW-0539">Nucleus</keyword>
<comment type="similarity">
    <text evidence="7">Belongs to the TRAFAC class YlqF/YawG GTPase family. NOG2 subfamily.</text>
</comment>
<feature type="region of interest" description="Disordered" evidence="8">
    <location>
        <begin position="509"/>
        <end position="543"/>
    </location>
</feature>
<comment type="subcellular location">
    <subcellularLocation>
        <location evidence="2 7">Nucleus</location>
        <location evidence="2 7">Nucleolus</location>
    </subcellularLocation>
</comment>
<gene>
    <name evidence="11" type="ORF">A4X03_0g3877</name>
    <name evidence="10" type="ORF">JKIAZH3_G9190</name>
</gene>
<evidence type="ECO:0000313" key="10">
    <source>
        <dbReference type="EMBL" id="CAD6912638.1"/>
    </source>
</evidence>
<evidence type="ECO:0000313" key="11">
    <source>
        <dbReference type="EMBL" id="KAE8260217.1"/>
    </source>
</evidence>
<reference evidence="11" key="1">
    <citation type="submission" date="2016-04" db="EMBL/GenBank/DDBJ databases">
        <authorList>
            <person name="Nguyen H.D."/>
            <person name="Kesanakurti P."/>
            <person name="Cullis J."/>
            <person name="Levesque C.A."/>
            <person name="Hambleton S."/>
        </authorList>
    </citation>
    <scope>NUCLEOTIDE SEQUENCE</scope>
    <source>
        <strain evidence="11">DAOMC 238032</strain>
    </source>
</reference>
<protein>
    <recommendedName>
        <fullName evidence="3 7">Nucleolar GTP-binding protein 2</fullName>
    </recommendedName>
</protein>
<dbReference type="Gene3D" id="3.40.50.300">
    <property type="entry name" value="P-loop containing nucleotide triphosphate hydrolases"/>
    <property type="match status" value="1"/>
</dbReference>
<dbReference type="InterPro" id="IPR030378">
    <property type="entry name" value="G_CP_dom"/>
</dbReference>
<feature type="region of interest" description="Disordered" evidence="8">
    <location>
        <begin position="1"/>
        <end position="21"/>
    </location>
</feature>
<feature type="region of interest" description="Disordered" evidence="8">
    <location>
        <begin position="560"/>
        <end position="778"/>
    </location>
</feature>
<reference evidence="10" key="3">
    <citation type="submission" date="2020-10" db="EMBL/GenBank/DDBJ databases">
        <authorList>
            <person name="Sedaghatjoo S."/>
        </authorList>
    </citation>
    <scope>NUCLEOTIDE SEQUENCE</scope>
    <source>
        <strain evidence="10">AZH3</strain>
    </source>
</reference>
<dbReference type="InterPro" id="IPR027417">
    <property type="entry name" value="P-loop_NTPase"/>
</dbReference>
<accession>A0A177UD04</accession>
<evidence type="ECO:0000259" key="9">
    <source>
        <dbReference type="PROSITE" id="PS51721"/>
    </source>
</evidence>
<dbReference type="AlphaFoldDB" id="A0A177UD04"/>
<dbReference type="PANTHER" id="PTHR11089">
    <property type="entry name" value="GTP-BINDING PROTEIN-RELATED"/>
    <property type="match status" value="1"/>
</dbReference>
<dbReference type="EMBL" id="CAJHJG010001461">
    <property type="protein sequence ID" value="CAD6912638.1"/>
    <property type="molecule type" value="Genomic_DNA"/>
</dbReference>
<dbReference type="InterPro" id="IPR006073">
    <property type="entry name" value="GTP-bd"/>
</dbReference>
<dbReference type="Pfam" id="PF08153">
    <property type="entry name" value="NGP1NT"/>
    <property type="match status" value="1"/>
</dbReference>
<dbReference type="Proteomes" id="UP000077671">
    <property type="component" value="Unassembled WGS sequence"/>
</dbReference>
<feature type="compositionally biased region" description="Acidic residues" evidence="8">
    <location>
        <begin position="577"/>
        <end position="621"/>
    </location>
</feature>
<evidence type="ECO:0000256" key="6">
    <source>
        <dbReference type="ARBA" id="ARBA00023242"/>
    </source>
</evidence>
<proteinExistence type="inferred from homology"/>
<feature type="compositionally biased region" description="Polar residues" evidence="8">
    <location>
        <begin position="632"/>
        <end position="641"/>
    </location>
</feature>
<dbReference type="InterPro" id="IPR050755">
    <property type="entry name" value="TRAFAC_YlqF/YawG_RiboMat"/>
</dbReference>
<dbReference type="PRINTS" id="PR00326">
    <property type="entry name" value="GTP1OBG"/>
</dbReference>
<evidence type="ECO:0000313" key="12">
    <source>
        <dbReference type="Proteomes" id="UP000077671"/>
    </source>
</evidence>
<dbReference type="InterPro" id="IPR012971">
    <property type="entry name" value="NOG2_N_dom"/>
</dbReference>
<comment type="caution">
    <text evidence="11">The sequence shown here is derived from an EMBL/GenBank/DDBJ whole genome shotgun (WGS) entry which is preliminary data.</text>
</comment>
<feature type="compositionally biased region" description="Basic and acidic residues" evidence="8">
    <location>
        <begin position="171"/>
        <end position="182"/>
    </location>
</feature>
<dbReference type="EMBL" id="LWDD02000481">
    <property type="protein sequence ID" value="KAE8260217.1"/>
    <property type="molecule type" value="Genomic_DNA"/>
</dbReference>
<reference evidence="11" key="2">
    <citation type="journal article" date="2019" name="IMA Fungus">
        <title>Genome sequencing and comparison of five Tilletia species to identify candidate genes for the detection of regulated species infecting wheat.</title>
        <authorList>
            <person name="Nguyen H.D.T."/>
            <person name="Sultana T."/>
            <person name="Kesanakurti P."/>
            <person name="Hambleton S."/>
        </authorList>
    </citation>
    <scope>NUCLEOTIDE SEQUENCE</scope>
    <source>
        <strain evidence="11">DAOMC 238032</strain>
    </source>
</reference>
<sequence>MAVAGGGKTRSSSAGKSDGIKKIKGQNFYRNAKQAKVVKLHAKNGIASKAIRDKDGNIIQNTEFQSSEATPGRIQPDRRWFNNTRVISQDALAHFRESLASKVDDPYSVLLRRNKLPMSLIQTTQKGKPPSLTAVEPFSQTFGPSAQRKRPRLDGGMGSFSELAEASHAAGIEDDKKEDSKRAKAAGTNLVPVGAEIGSRDPQLEGDSSAPSSSIVPGLPDDSGDIYEIPVTRGRSEPIYSKGQSRRIWGELYKVIDSSDVVMHVLDVRDPMGTRCRSVEKHIKEEKPHKHLVFVLNKVDLVPTWVTARWVKILSKEYPTIAFHASINNSFGKGSLIQLLRQFAVLHSDKKQISVGFVGYPNTGKSSIINTLKKKQVCKTAPIPGETKVWQYIALMRRIYLVDCPGIVPVGAKDSETGTVLKGVVRVENLEAPSDHIPTLLRRVKPEYLRRTYVLPSEKEDGGRSTRDYIVFLTHIARRTGKLLRGGEPDLETCAKMVLNDWIRGKIPFFVPPPERPPLEDGTQEGQTAAEQTASAVTRSGVKGVEQPLREIAVHTKFLPEDVDGGVPEDFAVSGDVEPEAEDDEEEDDDEEVGELEGEEELEDDDDEDDEDEDDLQDLAWDEVFGGADAQTDGNATSAPQSVFDEVDDVDEEETEESEVDADEVEAGESVALKGKGKGPLAIAGPSKSVNKRKASAQDVDDDAAEPAAAAAGDKRKTTSKKKAENFYTHANVKNKNRSKTENVAVAAQEKRRKEARGSAILGANRRSKGKGPSKGRK</sequence>
<dbReference type="SUPFAM" id="SSF52540">
    <property type="entry name" value="P-loop containing nucleoside triphosphate hydrolases"/>
    <property type="match status" value="1"/>
</dbReference>
<evidence type="ECO:0000256" key="2">
    <source>
        <dbReference type="ARBA" id="ARBA00004604"/>
    </source>
</evidence>
<dbReference type="Pfam" id="PF01926">
    <property type="entry name" value="MMR_HSR1"/>
    <property type="match status" value="1"/>
</dbReference>
<evidence type="ECO:0000256" key="1">
    <source>
        <dbReference type="ARBA" id="ARBA00003892"/>
    </source>
</evidence>
<evidence type="ECO:0000256" key="3">
    <source>
        <dbReference type="ARBA" id="ARBA00022127"/>
    </source>
</evidence>
<evidence type="ECO:0000256" key="5">
    <source>
        <dbReference type="ARBA" id="ARBA00023134"/>
    </source>
</evidence>
<feature type="compositionally biased region" description="Basic and acidic residues" evidence="8">
    <location>
        <begin position="713"/>
        <end position="725"/>
    </location>
</feature>
<feature type="compositionally biased region" description="Basic residues" evidence="8">
    <location>
        <begin position="766"/>
        <end position="778"/>
    </location>
</feature>
<dbReference type="GO" id="GO:0005730">
    <property type="term" value="C:nucleolus"/>
    <property type="evidence" value="ECO:0007669"/>
    <property type="project" value="UniProtKB-SubCell"/>
</dbReference>
<evidence type="ECO:0000313" key="13">
    <source>
        <dbReference type="Proteomes" id="UP000836402"/>
    </source>
</evidence>
<dbReference type="Proteomes" id="UP000836402">
    <property type="component" value="Unassembled WGS sequence"/>
</dbReference>
<evidence type="ECO:0000256" key="4">
    <source>
        <dbReference type="ARBA" id="ARBA00022741"/>
    </source>
</evidence>
<keyword evidence="13" id="KW-1185">Reference proteome</keyword>
<comment type="function">
    <text evidence="1 7">GTPase that associates with pre-60S ribosomal subunits in the nucleolus and is required for their nuclear export and maturation.</text>
</comment>
<dbReference type="InterPro" id="IPR023179">
    <property type="entry name" value="GTP-bd_ortho_bundle_sf"/>
</dbReference>
<dbReference type="CDD" id="cd01858">
    <property type="entry name" value="NGP_1"/>
    <property type="match status" value="1"/>
</dbReference>
<keyword evidence="5 7" id="KW-0342">GTP-binding</keyword>
<feature type="compositionally biased region" description="Polar residues" evidence="8">
    <location>
        <begin position="524"/>
        <end position="538"/>
    </location>
</feature>
<keyword evidence="4 7" id="KW-0547">Nucleotide-binding</keyword>
<dbReference type="FunFam" id="3.40.50.300:FF:000559">
    <property type="entry name" value="Nuclear/nucleolar GTPase 2"/>
    <property type="match status" value="1"/>
</dbReference>
<feature type="region of interest" description="Disordered" evidence="8">
    <location>
        <begin position="123"/>
        <end position="222"/>
    </location>
</feature>
<dbReference type="GO" id="GO:0005525">
    <property type="term" value="F:GTP binding"/>
    <property type="evidence" value="ECO:0007669"/>
    <property type="project" value="UniProtKB-KW"/>
</dbReference>
<feature type="compositionally biased region" description="Acidic residues" evidence="8">
    <location>
        <begin position="645"/>
        <end position="667"/>
    </location>
</feature>
<name>A0A177UD04_9BASI</name>